<dbReference type="Proteomes" id="UP000467322">
    <property type="component" value="Unassembled WGS sequence"/>
</dbReference>
<feature type="transmembrane region" description="Helical" evidence="1">
    <location>
        <begin position="84"/>
        <end position="104"/>
    </location>
</feature>
<reference evidence="2 3" key="1">
    <citation type="submission" date="2019-12" db="EMBL/GenBank/DDBJ databases">
        <title>Maritimibacter sp. nov. sp. isolated from sea sand.</title>
        <authorList>
            <person name="Kim J."/>
            <person name="Jeong S.E."/>
            <person name="Jung H.S."/>
            <person name="Jeon C.O."/>
        </authorList>
    </citation>
    <scope>NUCLEOTIDE SEQUENCE [LARGE SCALE GENOMIC DNA]</scope>
    <source>
        <strain evidence="2 3">DP07</strain>
    </source>
</reference>
<organism evidence="2 3">
    <name type="scientific">Maritimibacter harenae</name>
    <dbReference type="NCBI Taxonomy" id="2606218"/>
    <lineage>
        <taxon>Bacteria</taxon>
        <taxon>Pseudomonadati</taxon>
        <taxon>Pseudomonadota</taxon>
        <taxon>Alphaproteobacteria</taxon>
        <taxon>Rhodobacterales</taxon>
        <taxon>Roseobacteraceae</taxon>
        <taxon>Maritimibacter</taxon>
    </lineage>
</organism>
<dbReference type="EMBL" id="WTUX01000005">
    <property type="protein sequence ID" value="MZR11758.1"/>
    <property type="molecule type" value="Genomic_DNA"/>
</dbReference>
<feature type="transmembrane region" description="Helical" evidence="1">
    <location>
        <begin position="142"/>
        <end position="161"/>
    </location>
</feature>
<feature type="transmembrane region" description="Helical" evidence="1">
    <location>
        <begin position="311"/>
        <end position="328"/>
    </location>
</feature>
<feature type="transmembrane region" description="Helical" evidence="1">
    <location>
        <begin position="110"/>
        <end position="130"/>
    </location>
</feature>
<evidence type="ECO:0000256" key="1">
    <source>
        <dbReference type="SAM" id="Phobius"/>
    </source>
</evidence>
<evidence type="ECO:0000313" key="3">
    <source>
        <dbReference type="Proteomes" id="UP000467322"/>
    </source>
</evidence>
<feature type="transmembrane region" description="Helical" evidence="1">
    <location>
        <begin position="173"/>
        <end position="200"/>
    </location>
</feature>
<proteinExistence type="predicted"/>
<name>A0A845M082_9RHOB</name>
<accession>A0A845M082</accession>
<feature type="transmembrane region" description="Helical" evidence="1">
    <location>
        <begin position="212"/>
        <end position="235"/>
    </location>
</feature>
<feature type="transmembrane region" description="Helical" evidence="1">
    <location>
        <begin position="255"/>
        <end position="278"/>
    </location>
</feature>
<keyword evidence="3" id="KW-1185">Reference proteome</keyword>
<dbReference type="RefSeq" id="WP_161349883.1">
    <property type="nucleotide sequence ID" value="NZ_WTUX01000005.1"/>
</dbReference>
<dbReference type="AlphaFoldDB" id="A0A845M082"/>
<feature type="transmembrane region" description="Helical" evidence="1">
    <location>
        <begin position="59"/>
        <end position="77"/>
    </location>
</feature>
<sequence length="541" mass="58796">MGKTNGKLLLGVFALIILVLGGTALAKGGFYLGKHEGDTLHLLQMVFRMAEGDWPHLDFVTPIGVLAVAPIAWLVSLGLGVGHAILWSQVIVALVALPAIWWVARSRFTGIWAYAFGAVVLILILALVHGETTRATSISMHYNRWAWAAAFLAIATAILPARVENRVADGAVIGAAMAVLFLTKATYILAFFPPVLVALIGRHAWRTIASGVITGLVVMVALTVAAGTPVVWLAYLRDLMIVAASETRPQPGHPFNVVVGAPAYMAGSIALLLSVIWLRQAGRKLEGLVLLILVPGFFYVTFQNFGNDPQWLPLLGLILVMLLPAAGLRNGMGWDMRQVMTTTAVAAFAFGLPSLINLTYSPFRHLTEKPEEYTALIPGSGIHEDIRTFGLRAHRLDAKVALGGPDTVYAKYYDPEFREGEVIDWKGETLPVCVTEVGMVAWFQTMADTLNETVDTEGKTAFVADILNGYWLFGAFEPLEGNAPWYYGGLTGLAQADYVVVPVCPQSLLVRNTILEELKEEGPEMTEVARNAQFILYALER</sequence>
<keyword evidence="1" id="KW-1133">Transmembrane helix</keyword>
<evidence type="ECO:0000313" key="2">
    <source>
        <dbReference type="EMBL" id="MZR11758.1"/>
    </source>
</evidence>
<feature type="transmembrane region" description="Helical" evidence="1">
    <location>
        <begin position="340"/>
        <end position="360"/>
    </location>
</feature>
<keyword evidence="1" id="KW-0812">Transmembrane</keyword>
<gene>
    <name evidence="2" type="ORF">GQE99_01855</name>
</gene>
<feature type="transmembrane region" description="Helical" evidence="1">
    <location>
        <begin position="285"/>
        <end position="305"/>
    </location>
</feature>
<evidence type="ECO:0008006" key="4">
    <source>
        <dbReference type="Google" id="ProtNLM"/>
    </source>
</evidence>
<keyword evidence="1" id="KW-0472">Membrane</keyword>
<comment type="caution">
    <text evidence="2">The sequence shown here is derived from an EMBL/GenBank/DDBJ whole genome shotgun (WGS) entry which is preliminary data.</text>
</comment>
<protein>
    <recommendedName>
        <fullName evidence="4">DUF2029 domain-containing protein</fullName>
    </recommendedName>
</protein>